<dbReference type="PROSITE" id="PS01063">
    <property type="entry name" value="SIGMA70_ECF"/>
    <property type="match status" value="1"/>
</dbReference>
<evidence type="ECO:0000313" key="10">
    <source>
        <dbReference type="Proteomes" id="UP000655287"/>
    </source>
</evidence>
<sequence length="204" mass="22402">MRAGWPVTTFVAQNHLRRPVQEPPTDDDEAISRSLAGDLAAYEVLVARYSAVAHRTAALLGAGDEAEDVVQEAFVKAFRHLAGFRRDAAFRPWLLRIVANETHTATRARGRRADLALRAGARAEPDGGPADPQDVAVATDRRTRLLAAIRALPDQEREAVVCRYLLQLSEAETAEVLGRPVGTVKSRTFRGLARLRKEVGDDLF</sequence>
<protein>
    <recommendedName>
        <fullName evidence="6">RNA polymerase sigma factor</fullName>
    </recommendedName>
</protein>
<evidence type="ECO:0000256" key="4">
    <source>
        <dbReference type="ARBA" id="ARBA00023125"/>
    </source>
</evidence>
<dbReference type="SUPFAM" id="SSF88946">
    <property type="entry name" value="Sigma2 domain of RNA polymerase sigma factors"/>
    <property type="match status" value="1"/>
</dbReference>
<evidence type="ECO:0000256" key="2">
    <source>
        <dbReference type="ARBA" id="ARBA00023015"/>
    </source>
</evidence>
<dbReference type="InterPro" id="IPR007627">
    <property type="entry name" value="RNA_pol_sigma70_r2"/>
</dbReference>
<dbReference type="PANTHER" id="PTHR43133:SF8">
    <property type="entry name" value="RNA POLYMERASE SIGMA FACTOR HI_1459-RELATED"/>
    <property type="match status" value="1"/>
</dbReference>
<dbReference type="AlphaFoldDB" id="A0A919V2K4"/>
<dbReference type="InterPro" id="IPR014284">
    <property type="entry name" value="RNA_pol_sigma-70_dom"/>
</dbReference>
<dbReference type="EMBL" id="BOOU01000063">
    <property type="protein sequence ID" value="GII79797.1"/>
    <property type="molecule type" value="Genomic_DNA"/>
</dbReference>
<dbReference type="GO" id="GO:0003677">
    <property type="term" value="F:DNA binding"/>
    <property type="evidence" value="ECO:0007669"/>
    <property type="project" value="UniProtKB-KW"/>
</dbReference>
<dbReference type="CDD" id="cd06171">
    <property type="entry name" value="Sigma70_r4"/>
    <property type="match status" value="1"/>
</dbReference>
<gene>
    <name evidence="9" type="ORF">Sru01_47790</name>
</gene>
<evidence type="ECO:0000259" key="8">
    <source>
        <dbReference type="Pfam" id="PF08281"/>
    </source>
</evidence>
<dbReference type="InterPro" id="IPR013249">
    <property type="entry name" value="RNA_pol_sigma70_r4_t2"/>
</dbReference>
<evidence type="ECO:0000256" key="3">
    <source>
        <dbReference type="ARBA" id="ARBA00023082"/>
    </source>
</evidence>
<dbReference type="Gene3D" id="1.10.10.10">
    <property type="entry name" value="Winged helix-like DNA-binding domain superfamily/Winged helix DNA-binding domain"/>
    <property type="match status" value="1"/>
</dbReference>
<dbReference type="Proteomes" id="UP000655287">
    <property type="component" value="Unassembled WGS sequence"/>
</dbReference>
<keyword evidence="2 6" id="KW-0805">Transcription regulation</keyword>
<comment type="caution">
    <text evidence="9">The sequence shown here is derived from an EMBL/GenBank/DDBJ whole genome shotgun (WGS) entry which is preliminary data.</text>
</comment>
<feature type="domain" description="RNA polymerase sigma-70 region 2" evidence="7">
    <location>
        <begin position="48"/>
        <end position="111"/>
    </location>
</feature>
<accession>A0A919V2K4</accession>
<keyword evidence="10" id="KW-1185">Reference proteome</keyword>
<evidence type="ECO:0000256" key="1">
    <source>
        <dbReference type="ARBA" id="ARBA00010641"/>
    </source>
</evidence>
<dbReference type="InterPro" id="IPR039425">
    <property type="entry name" value="RNA_pol_sigma-70-like"/>
</dbReference>
<comment type="similarity">
    <text evidence="1 6">Belongs to the sigma-70 factor family. ECF subfamily.</text>
</comment>
<dbReference type="GO" id="GO:0016987">
    <property type="term" value="F:sigma factor activity"/>
    <property type="evidence" value="ECO:0007669"/>
    <property type="project" value="UniProtKB-KW"/>
</dbReference>
<dbReference type="GO" id="GO:0006950">
    <property type="term" value="P:response to stress"/>
    <property type="evidence" value="ECO:0007669"/>
    <property type="project" value="UniProtKB-ARBA"/>
</dbReference>
<organism evidence="9 10">
    <name type="scientific">Sphaerisporangium rufum</name>
    <dbReference type="NCBI Taxonomy" id="1381558"/>
    <lineage>
        <taxon>Bacteria</taxon>
        <taxon>Bacillati</taxon>
        <taxon>Actinomycetota</taxon>
        <taxon>Actinomycetes</taxon>
        <taxon>Streptosporangiales</taxon>
        <taxon>Streptosporangiaceae</taxon>
        <taxon>Sphaerisporangium</taxon>
    </lineage>
</organism>
<dbReference type="InterPro" id="IPR013324">
    <property type="entry name" value="RNA_pol_sigma_r3/r4-like"/>
</dbReference>
<dbReference type="PANTHER" id="PTHR43133">
    <property type="entry name" value="RNA POLYMERASE ECF-TYPE SIGMA FACTO"/>
    <property type="match status" value="1"/>
</dbReference>
<dbReference type="Gene3D" id="1.10.1740.10">
    <property type="match status" value="1"/>
</dbReference>
<evidence type="ECO:0000256" key="5">
    <source>
        <dbReference type="ARBA" id="ARBA00023163"/>
    </source>
</evidence>
<name>A0A919V2K4_9ACTN</name>
<feature type="domain" description="RNA polymerase sigma factor 70 region 4 type 2" evidence="8">
    <location>
        <begin position="144"/>
        <end position="195"/>
    </location>
</feature>
<proteinExistence type="inferred from homology"/>
<dbReference type="NCBIfam" id="TIGR02937">
    <property type="entry name" value="sigma70-ECF"/>
    <property type="match status" value="1"/>
</dbReference>
<keyword evidence="5 6" id="KW-0804">Transcription</keyword>
<keyword evidence="4 6" id="KW-0238">DNA-binding</keyword>
<keyword evidence="3 6" id="KW-0731">Sigma factor</keyword>
<evidence type="ECO:0000256" key="6">
    <source>
        <dbReference type="RuleBase" id="RU000716"/>
    </source>
</evidence>
<dbReference type="InterPro" id="IPR000838">
    <property type="entry name" value="RNA_pol_sigma70_ECF_CS"/>
</dbReference>
<dbReference type="Pfam" id="PF08281">
    <property type="entry name" value="Sigma70_r4_2"/>
    <property type="match status" value="1"/>
</dbReference>
<dbReference type="SUPFAM" id="SSF88659">
    <property type="entry name" value="Sigma3 and sigma4 domains of RNA polymerase sigma factors"/>
    <property type="match status" value="1"/>
</dbReference>
<reference evidence="9" key="1">
    <citation type="submission" date="2021-01" db="EMBL/GenBank/DDBJ databases">
        <title>Whole genome shotgun sequence of Sphaerisporangium rufum NBRC 109079.</title>
        <authorList>
            <person name="Komaki H."/>
            <person name="Tamura T."/>
        </authorList>
    </citation>
    <scope>NUCLEOTIDE SEQUENCE</scope>
    <source>
        <strain evidence="9">NBRC 109079</strain>
    </source>
</reference>
<dbReference type="Pfam" id="PF04542">
    <property type="entry name" value="Sigma70_r2"/>
    <property type="match status" value="1"/>
</dbReference>
<dbReference type="GO" id="GO:0006352">
    <property type="term" value="P:DNA-templated transcription initiation"/>
    <property type="evidence" value="ECO:0007669"/>
    <property type="project" value="InterPro"/>
</dbReference>
<dbReference type="InterPro" id="IPR036388">
    <property type="entry name" value="WH-like_DNA-bd_sf"/>
</dbReference>
<evidence type="ECO:0000313" key="9">
    <source>
        <dbReference type="EMBL" id="GII79797.1"/>
    </source>
</evidence>
<evidence type="ECO:0000259" key="7">
    <source>
        <dbReference type="Pfam" id="PF04542"/>
    </source>
</evidence>
<dbReference type="InterPro" id="IPR013325">
    <property type="entry name" value="RNA_pol_sigma_r2"/>
</dbReference>